<proteinExistence type="predicted"/>
<dbReference type="Proteomes" id="UP000198790">
    <property type="component" value="Unassembled WGS sequence"/>
</dbReference>
<gene>
    <name evidence="3" type="ORF">SAMN04489723_11396</name>
</gene>
<keyword evidence="4" id="KW-1185">Reference proteome</keyword>
<accession>A0A1I1BG30</accession>
<dbReference type="OrthoDB" id="9787111at2"/>
<dbReference type="AlphaFoldDB" id="A0A1I1BG30"/>
<keyword evidence="3" id="KW-0808">Transferase</keyword>
<dbReference type="EMBL" id="FOKK01000013">
    <property type="protein sequence ID" value="SFB49231.1"/>
    <property type="molecule type" value="Genomic_DNA"/>
</dbReference>
<sequence>MKILYINSLYSPLIEGGAEISLKLIVEGMKSLGHEVVVLSLMPEKGMKKELVDGVTVYRAGLQNGYWPYSKAKKNKLSRLAWHYKDQSNNAMAQVVEEILLTEKPDIVSCHNLAGWSAAVWNPIHQAGIPIVQVLHDLYLLCPNSNMFKNEQTCQTQCLSCKLLRSNHADKSSQVSAVVGISNSILQRFIEFGYFASASKNIIYNTRTISNPAPKSARRAGQSMRFGYLGTLSKVKGLEWLIEQFKKLDFEASLSIAGKGDKVYENQLKELAEGSNIEFVGYVNSTEFLAEMDVLIVPSLWEEPLGMVAIEALANHVPVIANKRGGLQETVKDEINGLYCYDSEPDSLSAAMRQLYENPEQYNQFSQAARESVASILDADRMIGEYEAVLKEALTKPKPEISK</sequence>
<dbReference type="STRING" id="237018.SAMN04489723_11396"/>
<name>A0A1I1BG30_9BACT</name>
<protein>
    <submittedName>
        <fullName evidence="3">Glycosyltransferase involved in cell wall bisynthesis</fullName>
    </submittedName>
</protein>
<dbReference type="Gene3D" id="3.40.50.2000">
    <property type="entry name" value="Glycogen Phosphorylase B"/>
    <property type="match status" value="2"/>
</dbReference>
<evidence type="ECO:0000313" key="4">
    <source>
        <dbReference type="Proteomes" id="UP000198790"/>
    </source>
</evidence>
<dbReference type="GO" id="GO:0016757">
    <property type="term" value="F:glycosyltransferase activity"/>
    <property type="evidence" value="ECO:0007669"/>
    <property type="project" value="InterPro"/>
</dbReference>
<dbReference type="SUPFAM" id="SSF53756">
    <property type="entry name" value="UDP-Glycosyltransferase/glycogen phosphorylase"/>
    <property type="match status" value="1"/>
</dbReference>
<feature type="domain" description="Glycosyltransferase subfamily 4-like N-terminal" evidence="2">
    <location>
        <begin position="16"/>
        <end position="195"/>
    </location>
</feature>
<organism evidence="3 4">
    <name type="scientific">Algoriphagus aquimarinus</name>
    <dbReference type="NCBI Taxonomy" id="237018"/>
    <lineage>
        <taxon>Bacteria</taxon>
        <taxon>Pseudomonadati</taxon>
        <taxon>Bacteroidota</taxon>
        <taxon>Cytophagia</taxon>
        <taxon>Cytophagales</taxon>
        <taxon>Cyclobacteriaceae</taxon>
        <taxon>Algoriphagus</taxon>
    </lineage>
</organism>
<dbReference type="InterPro" id="IPR001296">
    <property type="entry name" value="Glyco_trans_1"/>
</dbReference>
<dbReference type="CDD" id="cd03823">
    <property type="entry name" value="GT4_ExpE7-like"/>
    <property type="match status" value="1"/>
</dbReference>
<evidence type="ECO:0000259" key="2">
    <source>
        <dbReference type="Pfam" id="PF13439"/>
    </source>
</evidence>
<dbReference type="PANTHER" id="PTHR12526">
    <property type="entry name" value="GLYCOSYLTRANSFERASE"/>
    <property type="match status" value="1"/>
</dbReference>
<reference evidence="3 4" key="1">
    <citation type="submission" date="2016-10" db="EMBL/GenBank/DDBJ databases">
        <authorList>
            <person name="de Groot N.N."/>
        </authorList>
    </citation>
    <scope>NUCLEOTIDE SEQUENCE [LARGE SCALE GENOMIC DNA]</scope>
    <source>
        <strain evidence="3 4">DSM 23399</strain>
    </source>
</reference>
<evidence type="ECO:0000313" key="3">
    <source>
        <dbReference type="EMBL" id="SFB49231.1"/>
    </source>
</evidence>
<dbReference type="PANTHER" id="PTHR12526:SF630">
    <property type="entry name" value="GLYCOSYLTRANSFERASE"/>
    <property type="match status" value="1"/>
</dbReference>
<evidence type="ECO:0000259" key="1">
    <source>
        <dbReference type="Pfam" id="PF00534"/>
    </source>
</evidence>
<feature type="domain" description="Glycosyl transferase family 1" evidence="1">
    <location>
        <begin position="223"/>
        <end position="371"/>
    </location>
</feature>
<dbReference type="RefSeq" id="WP_092899277.1">
    <property type="nucleotide sequence ID" value="NZ_FOKK01000013.1"/>
</dbReference>
<dbReference type="Pfam" id="PF13439">
    <property type="entry name" value="Glyco_transf_4"/>
    <property type="match status" value="1"/>
</dbReference>
<dbReference type="Pfam" id="PF00534">
    <property type="entry name" value="Glycos_transf_1"/>
    <property type="match status" value="1"/>
</dbReference>
<dbReference type="InterPro" id="IPR028098">
    <property type="entry name" value="Glyco_trans_4-like_N"/>
</dbReference>